<sequence>MIMLCHLCYAQQQRGKATFYSKRATGARTASGELLHHDSLTCAHRTYPFGSKLRVINPANGKEVVVRVTDRGPFARGRIIDLSWGAANMLDILSKGVATVIVEPIEIGKIPYRPKDKIDLPEIDFDVSDAGYSFIQQWNTETPKKVEAASTQTTKEKAVPSKTKTANKEEYNSTPPTDKGKEENNKPKSNKWSNVFEKLKFWDN</sequence>
<accession>A0ABS6YEK3</accession>
<proteinExistence type="inferred from homology"/>
<evidence type="ECO:0000256" key="3">
    <source>
        <dbReference type="HAMAP-Rule" id="MF_02071"/>
    </source>
</evidence>
<evidence type="ECO:0000256" key="2">
    <source>
        <dbReference type="ARBA" id="ARBA00023316"/>
    </source>
</evidence>
<comment type="caution">
    <text evidence="7">The sequence shown here is derived from an EMBL/GenBank/DDBJ whole genome shotgun (WGS) entry which is preliminary data.</text>
</comment>
<evidence type="ECO:0000259" key="6">
    <source>
        <dbReference type="Pfam" id="PF03330"/>
    </source>
</evidence>
<feature type="domain" description="RlpA-like protein double-psi beta-barrel" evidence="6">
    <location>
        <begin position="13"/>
        <end position="100"/>
    </location>
</feature>
<reference evidence="7 8" key="1">
    <citation type="submission" date="2021-07" db="EMBL/GenBank/DDBJ databases">
        <title>Genomic diversity and antimicrobial resistance of Prevotella spp. isolated from chronic lung disease airways.</title>
        <authorList>
            <person name="Webb K.A."/>
            <person name="Olagoke O.S."/>
            <person name="Baird T."/>
            <person name="Neill J."/>
            <person name="Pham A."/>
            <person name="Wells T.J."/>
            <person name="Ramsay K.A."/>
            <person name="Bell S.C."/>
            <person name="Sarovich D.S."/>
            <person name="Price E.P."/>
        </authorList>
    </citation>
    <scope>NUCLEOTIDE SEQUENCE [LARGE SCALE GENOMIC DNA]</scope>
    <source>
        <strain evidence="7 8">SCHI0011.S.12</strain>
    </source>
</reference>
<dbReference type="EC" id="4.2.2.-" evidence="3"/>
<keyword evidence="1 3" id="KW-0456">Lyase</keyword>
<evidence type="ECO:0000313" key="8">
    <source>
        <dbReference type="Proteomes" id="UP000788426"/>
    </source>
</evidence>
<dbReference type="NCBIfam" id="TIGR00413">
    <property type="entry name" value="rlpA"/>
    <property type="match status" value="1"/>
</dbReference>
<protein>
    <recommendedName>
        <fullName evidence="3">Probable endolytic peptidoglycan transglycosylase RlpA</fullName>
        <ecNumber evidence="3">4.2.2.-</ecNumber>
    </recommendedName>
</protein>
<keyword evidence="8" id="KW-1185">Reference proteome</keyword>
<gene>
    <name evidence="3" type="primary">rlpA</name>
    <name evidence="7" type="ORF">KZO38_09540</name>
</gene>
<dbReference type="InterPro" id="IPR009009">
    <property type="entry name" value="RlpA-like_DPBB"/>
</dbReference>
<dbReference type="Proteomes" id="UP000788426">
    <property type="component" value="Unassembled WGS sequence"/>
</dbReference>
<dbReference type="RefSeq" id="WP_219482161.1">
    <property type="nucleotide sequence ID" value="NZ_JAHXCT010000007.1"/>
</dbReference>
<evidence type="ECO:0000256" key="4">
    <source>
        <dbReference type="RuleBase" id="RU003495"/>
    </source>
</evidence>
<dbReference type="PANTHER" id="PTHR34183">
    <property type="entry name" value="ENDOLYTIC PEPTIDOGLYCAN TRANSGLYCOSYLASE RLPA"/>
    <property type="match status" value="1"/>
</dbReference>
<dbReference type="InterPro" id="IPR034718">
    <property type="entry name" value="RlpA"/>
</dbReference>
<dbReference type="HAMAP" id="MF_02071">
    <property type="entry name" value="RlpA"/>
    <property type="match status" value="1"/>
</dbReference>
<dbReference type="InterPro" id="IPR012997">
    <property type="entry name" value="RplA"/>
</dbReference>
<keyword evidence="2 3" id="KW-0961">Cell wall biogenesis/degradation</keyword>
<comment type="similarity">
    <text evidence="3 4">Belongs to the RlpA family.</text>
</comment>
<organism evidence="7 8">
    <name type="scientific">Hoylesella nanceiensis</name>
    <dbReference type="NCBI Taxonomy" id="425941"/>
    <lineage>
        <taxon>Bacteria</taxon>
        <taxon>Pseudomonadati</taxon>
        <taxon>Bacteroidota</taxon>
        <taxon>Bacteroidia</taxon>
        <taxon>Bacteroidales</taxon>
        <taxon>Prevotellaceae</taxon>
        <taxon>Hoylesella</taxon>
    </lineage>
</organism>
<dbReference type="PANTHER" id="PTHR34183:SF1">
    <property type="entry name" value="ENDOLYTIC PEPTIDOGLYCAN TRANSGLYCOSYLASE RLPA"/>
    <property type="match status" value="1"/>
</dbReference>
<dbReference type="CDD" id="cd22268">
    <property type="entry name" value="DPBB_RlpA-like"/>
    <property type="match status" value="1"/>
</dbReference>
<dbReference type="EMBL" id="JAHXCT010000007">
    <property type="protein sequence ID" value="MBW4769994.1"/>
    <property type="molecule type" value="Genomic_DNA"/>
</dbReference>
<evidence type="ECO:0000256" key="5">
    <source>
        <dbReference type="SAM" id="MobiDB-lite"/>
    </source>
</evidence>
<comment type="function">
    <text evidence="3">Lytic transglycosylase with a strong preference for naked glycan strands that lack stem peptides.</text>
</comment>
<feature type="region of interest" description="Disordered" evidence="5">
    <location>
        <begin position="145"/>
        <end position="192"/>
    </location>
</feature>
<dbReference type="Pfam" id="PF03330">
    <property type="entry name" value="DPBB_1"/>
    <property type="match status" value="1"/>
</dbReference>
<name>A0ABS6YEK3_9BACT</name>
<evidence type="ECO:0000313" key="7">
    <source>
        <dbReference type="EMBL" id="MBW4769994.1"/>
    </source>
</evidence>
<evidence type="ECO:0000256" key="1">
    <source>
        <dbReference type="ARBA" id="ARBA00023239"/>
    </source>
</evidence>